<dbReference type="AlphaFoldDB" id="A0A5J5IQ20"/>
<gene>
    <name evidence="2" type="ORF">FW778_08895</name>
</gene>
<dbReference type="RefSeq" id="WP_150414246.1">
    <property type="nucleotide sequence ID" value="NZ_VYQF01000001.1"/>
</dbReference>
<dbReference type="EMBL" id="VYQF01000001">
    <property type="protein sequence ID" value="KAA9042117.1"/>
    <property type="molecule type" value="Genomic_DNA"/>
</dbReference>
<feature type="domain" description="Guanylate cyclase" evidence="1">
    <location>
        <begin position="6"/>
        <end position="114"/>
    </location>
</feature>
<keyword evidence="3" id="KW-1185">Reference proteome</keyword>
<evidence type="ECO:0000259" key="1">
    <source>
        <dbReference type="PROSITE" id="PS50125"/>
    </source>
</evidence>
<dbReference type="SUPFAM" id="SSF55073">
    <property type="entry name" value="Nucleotide cyclase"/>
    <property type="match status" value="1"/>
</dbReference>
<organism evidence="2 3">
    <name type="scientific">Ginsengibacter hankyongi</name>
    <dbReference type="NCBI Taxonomy" id="2607284"/>
    <lineage>
        <taxon>Bacteria</taxon>
        <taxon>Pseudomonadati</taxon>
        <taxon>Bacteroidota</taxon>
        <taxon>Chitinophagia</taxon>
        <taxon>Chitinophagales</taxon>
        <taxon>Chitinophagaceae</taxon>
        <taxon>Ginsengibacter</taxon>
    </lineage>
</organism>
<dbReference type="CDD" id="cd07302">
    <property type="entry name" value="CHD"/>
    <property type="match status" value="1"/>
</dbReference>
<protein>
    <submittedName>
        <fullName evidence="2">YHS domain-containing protein</fullName>
    </submittedName>
</protein>
<evidence type="ECO:0000313" key="3">
    <source>
        <dbReference type="Proteomes" id="UP000326903"/>
    </source>
</evidence>
<dbReference type="GO" id="GO:0009190">
    <property type="term" value="P:cyclic nucleotide biosynthetic process"/>
    <property type="evidence" value="ECO:0007669"/>
    <property type="project" value="InterPro"/>
</dbReference>
<dbReference type="InterPro" id="IPR007029">
    <property type="entry name" value="YHS_dom"/>
</dbReference>
<dbReference type="PROSITE" id="PS50125">
    <property type="entry name" value="GUANYLATE_CYCLASE_2"/>
    <property type="match status" value="1"/>
</dbReference>
<dbReference type="InterPro" id="IPR001054">
    <property type="entry name" value="A/G_cyclase"/>
</dbReference>
<dbReference type="GO" id="GO:0004016">
    <property type="term" value="F:adenylate cyclase activity"/>
    <property type="evidence" value="ECO:0007669"/>
    <property type="project" value="UniProtKB-ARBA"/>
</dbReference>
<dbReference type="Pfam" id="PF00211">
    <property type="entry name" value="Guanylate_cyc"/>
    <property type="match status" value="1"/>
</dbReference>
<comment type="caution">
    <text evidence="2">The sequence shown here is derived from an EMBL/GenBank/DDBJ whole genome shotgun (WGS) entry which is preliminary data.</text>
</comment>
<dbReference type="SMART" id="SM00746">
    <property type="entry name" value="TRASH"/>
    <property type="match status" value="1"/>
</dbReference>
<sequence length="214" mass="23984">METNIAIMMADLSGYTAMTEVHGADSAAGIIDKYLSLVNKSLVGSSHLHQRVGDEMVIVADSAEDLAYTAIFLFEQAQDQNQFLPLHAGLHYGPIVKKDGDYYGSTINTASRIASVAEKGQIFCSAEFLNQLPEGHPYIVERKGMHVLKNVMKPVELFHMSCCIEFMTKKYVIDPVCHMLIKSPADALQLEYKKERYYFCSQKCVDIYKSLNNI</sequence>
<reference evidence="2 3" key="1">
    <citation type="submission" date="2019-09" db="EMBL/GenBank/DDBJ databases">
        <title>Draft genome sequence of Ginsengibacter sp. BR5-29.</title>
        <authorList>
            <person name="Im W.-T."/>
        </authorList>
    </citation>
    <scope>NUCLEOTIDE SEQUENCE [LARGE SCALE GENOMIC DNA]</scope>
    <source>
        <strain evidence="2 3">BR5-29</strain>
    </source>
</reference>
<dbReference type="Proteomes" id="UP000326903">
    <property type="component" value="Unassembled WGS sequence"/>
</dbReference>
<dbReference type="InterPro" id="IPR011017">
    <property type="entry name" value="TRASH_dom"/>
</dbReference>
<dbReference type="GO" id="GO:0035556">
    <property type="term" value="P:intracellular signal transduction"/>
    <property type="evidence" value="ECO:0007669"/>
    <property type="project" value="InterPro"/>
</dbReference>
<dbReference type="InterPro" id="IPR029787">
    <property type="entry name" value="Nucleotide_cyclase"/>
</dbReference>
<dbReference type="Gene3D" id="3.30.70.1230">
    <property type="entry name" value="Nucleotide cyclase"/>
    <property type="match status" value="1"/>
</dbReference>
<accession>A0A5J5IQ20</accession>
<name>A0A5J5IQ20_9BACT</name>
<evidence type="ECO:0000313" key="2">
    <source>
        <dbReference type="EMBL" id="KAA9042117.1"/>
    </source>
</evidence>
<proteinExistence type="predicted"/>
<dbReference type="Pfam" id="PF04945">
    <property type="entry name" value="YHS"/>
    <property type="match status" value="1"/>
</dbReference>